<name>A0AAV1JHW9_9NEOP</name>
<protein>
    <submittedName>
        <fullName evidence="2">Uncharacterized protein</fullName>
    </submittedName>
</protein>
<evidence type="ECO:0000256" key="1">
    <source>
        <dbReference type="SAM" id="SignalP"/>
    </source>
</evidence>
<reference evidence="2 3" key="1">
    <citation type="submission" date="2023-11" db="EMBL/GenBank/DDBJ databases">
        <authorList>
            <person name="Okamura Y."/>
        </authorList>
    </citation>
    <scope>NUCLEOTIDE SEQUENCE [LARGE SCALE GENOMIC DNA]</scope>
</reference>
<organism evidence="2 3">
    <name type="scientific">Leptosia nina</name>
    <dbReference type="NCBI Taxonomy" id="320188"/>
    <lineage>
        <taxon>Eukaryota</taxon>
        <taxon>Metazoa</taxon>
        <taxon>Ecdysozoa</taxon>
        <taxon>Arthropoda</taxon>
        <taxon>Hexapoda</taxon>
        <taxon>Insecta</taxon>
        <taxon>Pterygota</taxon>
        <taxon>Neoptera</taxon>
        <taxon>Endopterygota</taxon>
        <taxon>Lepidoptera</taxon>
        <taxon>Glossata</taxon>
        <taxon>Ditrysia</taxon>
        <taxon>Papilionoidea</taxon>
        <taxon>Pieridae</taxon>
        <taxon>Pierinae</taxon>
        <taxon>Leptosia</taxon>
    </lineage>
</organism>
<dbReference type="EMBL" id="CAVLEF010000010">
    <property type="protein sequence ID" value="CAK1548246.1"/>
    <property type="molecule type" value="Genomic_DNA"/>
</dbReference>
<dbReference type="AlphaFoldDB" id="A0AAV1JHW9"/>
<sequence length="200" mass="23287">MFSKWNQTLLILAFLCYIGIEAAKSHKHADVPNCQNFSIGVNFKDEQAHGTWHLLHFKTEQTKGSGDQHCVEFTAMSDKERKDLENRIGQYVENLKWDTLTLKMQIPCKTANTTRARDYFLERLGDDGSYRTLQMPASTAKLDLADFHRYPMRLKIIEGQYLGMMDCHEKFVFLLGKQPSDDKGIDERLQKMIEAYWPEE</sequence>
<evidence type="ECO:0000313" key="3">
    <source>
        <dbReference type="Proteomes" id="UP001497472"/>
    </source>
</evidence>
<feature type="signal peptide" evidence="1">
    <location>
        <begin position="1"/>
        <end position="22"/>
    </location>
</feature>
<evidence type="ECO:0000313" key="2">
    <source>
        <dbReference type="EMBL" id="CAK1548246.1"/>
    </source>
</evidence>
<comment type="caution">
    <text evidence="2">The sequence shown here is derived from an EMBL/GenBank/DDBJ whole genome shotgun (WGS) entry which is preliminary data.</text>
</comment>
<keyword evidence="3" id="KW-1185">Reference proteome</keyword>
<proteinExistence type="predicted"/>
<dbReference type="Proteomes" id="UP001497472">
    <property type="component" value="Unassembled WGS sequence"/>
</dbReference>
<keyword evidence="1" id="KW-0732">Signal</keyword>
<accession>A0AAV1JHW9</accession>
<gene>
    <name evidence="2" type="ORF">LNINA_LOCUS7660</name>
</gene>
<feature type="chain" id="PRO_5043382070" evidence="1">
    <location>
        <begin position="23"/>
        <end position="200"/>
    </location>
</feature>